<accession>A0A0D0D930</accession>
<dbReference type="Proteomes" id="UP000054538">
    <property type="component" value="Unassembled WGS sequence"/>
</dbReference>
<proteinExistence type="predicted"/>
<evidence type="ECO:0000313" key="3">
    <source>
        <dbReference type="Proteomes" id="UP000054538"/>
    </source>
</evidence>
<dbReference type="HOGENOM" id="CLU_2347358_0_0_1"/>
<reference evidence="3" key="2">
    <citation type="submission" date="2015-01" db="EMBL/GenBank/DDBJ databases">
        <title>Evolutionary Origins and Diversification of the Mycorrhizal Mutualists.</title>
        <authorList>
            <consortium name="DOE Joint Genome Institute"/>
            <consortium name="Mycorrhizal Genomics Consortium"/>
            <person name="Kohler A."/>
            <person name="Kuo A."/>
            <person name="Nagy L.G."/>
            <person name="Floudas D."/>
            <person name="Copeland A."/>
            <person name="Barry K.W."/>
            <person name="Cichocki N."/>
            <person name="Veneault-Fourrey C."/>
            <person name="LaButti K."/>
            <person name="Lindquist E.A."/>
            <person name="Lipzen A."/>
            <person name="Lundell T."/>
            <person name="Morin E."/>
            <person name="Murat C."/>
            <person name="Riley R."/>
            <person name="Ohm R."/>
            <person name="Sun H."/>
            <person name="Tunlid A."/>
            <person name="Henrissat B."/>
            <person name="Grigoriev I.V."/>
            <person name="Hibbett D.S."/>
            <person name="Martin F."/>
        </authorList>
    </citation>
    <scope>NUCLEOTIDE SEQUENCE [LARGE SCALE GENOMIC DNA]</scope>
    <source>
        <strain evidence="3">Ve08.2h10</strain>
    </source>
</reference>
<organism evidence="2 3">
    <name type="scientific">Paxillus rubicundulus Ve08.2h10</name>
    <dbReference type="NCBI Taxonomy" id="930991"/>
    <lineage>
        <taxon>Eukaryota</taxon>
        <taxon>Fungi</taxon>
        <taxon>Dikarya</taxon>
        <taxon>Basidiomycota</taxon>
        <taxon>Agaricomycotina</taxon>
        <taxon>Agaricomycetes</taxon>
        <taxon>Agaricomycetidae</taxon>
        <taxon>Boletales</taxon>
        <taxon>Paxilineae</taxon>
        <taxon>Paxillaceae</taxon>
        <taxon>Paxillus</taxon>
    </lineage>
</organism>
<sequence>MFRSSALPISGRPLGPGGSGSPLPCARFPQDLSTNMKQRANPAAHAMAVIIGTGDVIEKTEDWSVPWMPSEHIYKRLLADGGARVPWDLANHSRVSG</sequence>
<evidence type="ECO:0000313" key="2">
    <source>
        <dbReference type="EMBL" id="KIK93482.1"/>
    </source>
</evidence>
<evidence type="ECO:0000256" key="1">
    <source>
        <dbReference type="SAM" id="MobiDB-lite"/>
    </source>
</evidence>
<name>A0A0D0D930_9AGAM</name>
<gene>
    <name evidence="2" type="ORF">PAXRUDRAFT_513597</name>
</gene>
<protein>
    <submittedName>
        <fullName evidence="2">Unplaced genomic scaffold scaffold_360, whole genome shotgun sequence</fullName>
    </submittedName>
</protein>
<dbReference type="EMBL" id="KN825182">
    <property type="protein sequence ID" value="KIK93482.1"/>
    <property type="molecule type" value="Genomic_DNA"/>
</dbReference>
<feature type="region of interest" description="Disordered" evidence="1">
    <location>
        <begin position="1"/>
        <end position="27"/>
    </location>
</feature>
<reference evidence="2 3" key="1">
    <citation type="submission" date="2014-04" db="EMBL/GenBank/DDBJ databases">
        <authorList>
            <consortium name="DOE Joint Genome Institute"/>
            <person name="Kuo A."/>
            <person name="Kohler A."/>
            <person name="Jargeat P."/>
            <person name="Nagy L.G."/>
            <person name="Floudas D."/>
            <person name="Copeland A."/>
            <person name="Barry K.W."/>
            <person name="Cichocki N."/>
            <person name="Veneault-Fourrey C."/>
            <person name="LaButti K."/>
            <person name="Lindquist E.A."/>
            <person name="Lipzen A."/>
            <person name="Lundell T."/>
            <person name="Morin E."/>
            <person name="Murat C."/>
            <person name="Sun H."/>
            <person name="Tunlid A."/>
            <person name="Henrissat B."/>
            <person name="Grigoriev I.V."/>
            <person name="Hibbett D.S."/>
            <person name="Martin F."/>
            <person name="Nordberg H.P."/>
            <person name="Cantor M.N."/>
            <person name="Hua S.X."/>
        </authorList>
    </citation>
    <scope>NUCLEOTIDE SEQUENCE [LARGE SCALE GENOMIC DNA]</scope>
    <source>
        <strain evidence="2 3">Ve08.2h10</strain>
    </source>
</reference>
<keyword evidence="3" id="KW-1185">Reference proteome</keyword>
<dbReference type="AlphaFoldDB" id="A0A0D0D930"/>
<dbReference type="InParanoid" id="A0A0D0D930"/>